<keyword evidence="6 11" id="KW-0328">Glycosyltransferase</keyword>
<evidence type="ECO:0000256" key="3">
    <source>
        <dbReference type="ARBA" id="ARBA00020902"/>
    </source>
</evidence>
<dbReference type="GeneID" id="77287928"/>
<dbReference type="PATRIC" id="fig|388467.6.peg.3600"/>
<dbReference type="GO" id="GO:0016020">
    <property type="term" value="C:membrane"/>
    <property type="evidence" value="ECO:0007669"/>
    <property type="project" value="GOC"/>
</dbReference>
<evidence type="ECO:0000256" key="10">
    <source>
        <dbReference type="NCBIfam" id="TIGR00215"/>
    </source>
</evidence>
<dbReference type="PANTHER" id="PTHR30372:SF4">
    <property type="entry name" value="LIPID-A-DISACCHARIDE SYNTHASE, MITOCHONDRIAL-RELATED"/>
    <property type="match status" value="1"/>
</dbReference>
<evidence type="ECO:0000256" key="4">
    <source>
        <dbReference type="ARBA" id="ARBA00022516"/>
    </source>
</evidence>
<dbReference type="eggNOG" id="COG0763">
    <property type="taxonomic scope" value="Bacteria"/>
</dbReference>
<proteinExistence type="predicted"/>
<evidence type="ECO:0000313" key="11">
    <source>
        <dbReference type="EMBL" id="KEI68403.1"/>
    </source>
</evidence>
<dbReference type="SUPFAM" id="SSF53756">
    <property type="entry name" value="UDP-Glycosyltransferase/glycogen phosphorylase"/>
    <property type="match status" value="1"/>
</dbReference>
<evidence type="ECO:0000256" key="8">
    <source>
        <dbReference type="ARBA" id="ARBA00023098"/>
    </source>
</evidence>
<gene>
    <name evidence="11" type="primary">lpxB</name>
    <name evidence="11" type="ORF">A19Y_3651</name>
</gene>
<dbReference type="GO" id="GO:0005543">
    <property type="term" value="F:phospholipid binding"/>
    <property type="evidence" value="ECO:0007669"/>
    <property type="project" value="TreeGrafter"/>
</dbReference>
<keyword evidence="5" id="KW-0441">Lipid A biosynthesis</keyword>
<keyword evidence="8" id="KW-0443">Lipid metabolism</keyword>
<dbReference type="GO" id="GO:0009245">
    <property type="term" value="P:lipid A biosynthetic process"/>
    <property type="evidence" value="ECO:0007669"/>
    <property type="project" value="UniProtKB-UniRule"/>
</dbReference>
<dbReference type="NCBIfam" id="TIGR00215">
    <property type="entry name" value="lpxB"/>
    <property type="match status" value="1"/>
</dbReference>
<dbReference type="AlphaFoldDB" id="A0A073CL16"/>
<name>A0A073CL16_PLAA1</name>
<dbReference type="HOGENOM" id="CLU_036577_3_0_3"/>
<dbReference type="RefSeq" id="WP_202807851.1">
    <property type="nucleotide sequence ID" value="NZ_CM002803.1"/>
</dbReference>
<evidence type="ECO:0000256" key="6">
    <source>
        <dbReference type="ARBA" id="ARBA00022676"/>
    </source>
</evidence>
<dbReference type="Pfam" id="PF02684">
    <property type="entry name" value="LpxB"/>
    <property type="match status" value="1"/>
</dbReference>
<dbReference type="STRING" id="388467.A19Y_3651"/>
<evidence type="ECO:0000256" key="1">
    <source>
        <dbReference type="ARBA" id="ARBA00002056"/>
    </source>
</evidence>
<organism evidence="11 12">
    <name type="scientific">Planktothrix agardhii (strain NIVA-CYA 126/8)</name>
    <dbReference type="NCBI Taxonomy" id="388467"/>
    <lineage>
        <taxon>Bacteria</taxon>
        <taxon>Bacillati</taxon>
        <taxon>Cyanobacteriota</taxon>
        <taxon>Cyanophyceae</taxon>
        <taxon>Oscillatoriophycideae</taxon>
        <taxon>Oscillatoriales</taxon>
        <taxon>Microcoleaceae</taxon>
        <taxon>Planktothrix</taxon>
    </lineage>
</organism>
<dbReference type="InterPro" id="IPR003835">
    <property type="entry name" value="Glyco_trans_19"/>
</dbReference>
<protein>
    <recommendedName>
        <fullName evidence="3 10">Lipid-A-disaccharide synthase</fullName>
        <ecNumber evidence="2 10">2.4.1.182</ecNumber>
    </recommendedName>
</protein>
<keyword evidence="7 11" id="KW-0808">Transferase</keyword>
<dbReference type="Proteomes" id="UP000027395">
    <property type="component" value="Chromosome"/>
</dbReference>
<keyword evidence="12" id="KW-1185">Reference proteome</keyword>
<keyword evidence="4" id="KW-0444">Lipid biosynthesis</keyword>
<comment type="catalytic activity">
    <reaction evidence="9">
        <text>a lipid X + a UDP-2-N,3-O-bis[(3R)-3-hydroxyacyl]-alpha-D-glucosamine = a lipid A disaccharide + UDP + H(+)</text>
        <dbReference type="Rhea" id="RHEA:67828"/>
        <dbReference type="ChEBI" id="CHEBI:15378"/>
        <dbReference type="ChEBI" id="CHEBI:58223"/>
        <dbReference type="ChEBI" id="CHEBI:137748"/>
        <dbReference type="ChEBI" id="CHEBI:176338"/>
        <dbReference type="ChEBI" id="CHEBI:176343"/>
        <dbReference type="EC" id="2.4.1.182"/>
    </reaction>
</comment>
<evidence type="ECO:0000256" key="2">
    <source>
        <dbReference type="ARBA" id="ARBA00012687"/>
    </source>
</evidence>
<evidence type="ECO:0000313" key="12">
    <source>
        <dbReference type="Proteomes" id="UP000027395"/>
    </source>
</evidence>
<evidence type="ECO:0000256" key="9">
    <source>
        <dbReference type="ARBA" id="ARBA00048975"/>
    </source>
</evidence>
<evidence type="ECO:0000256" key="7">
    <source>
        <dbReference type="ARBA" id="ARBA00022679"/>
    </source>
</evidence>
<evidence type="ECO:0000256" key="5">
    <source>
        <dbReference type="ARBA" id="ARBA00022556"/>
    </source>
</evidence>
<dbReference type="GO" id="GO:0008915">
    <property type="term" value="F:lipid-A-disaccharide synthase activity"/>
    <property type="evidence" value="ECO:0007669"/>
    <property type="project" value="UniProtKB-UniRule"/>
</dbReference>
<comment type="function">
    <text evidence="1">Condensation of UDP-2,3-diacylglucosamine and 2,3-diacylglucosamine-1-phosphate to form lipid A disaccharide, a precursor of lipid A, a phosphorylated glycolipid that anchors the lipopolysaccharide to the outer membrane of the cell.</text>
</comment>
<reference evidence="11 12" key="1">
    <citation type="journal article" date="2014" name="Appl. Environ. Microbiol.">
        <title>Elucidation of insertion elements encoded on plasmids and in vitro construction of shuttle vectors from the toxic cyanobacterium Planktothrix.</title>
        <authorList>
            <person name="Christiansen G."/>
            <person name="Goesmann A."/>
            <person name="Kurmayer R."/>
        </authorList>
    </citation>
    <scope>NUCLEOTIDE SEQUENCE [LARGE SCALE GENOMIC DNA]</scope>
    <source>
        <strain evidence="11 12">NIVA-CYA 126/8</strain>
    </source>
</reference>
<dbReference type="EMBL" id="CM002803">
    <property type="protein sequence ID" value="KEI68403.1"/>
    <property type="molecule type" value="Genomic_DNA"/>
</dbReference>
<accession>A0A073CL16</accession>
<dbReference type="EC" id="2.4.1.182" evidence="2 10"/>
<dbReference type="PANTHER" id="PTHR30372">
    <property type="entry name" value="LIPID-A-DISACCHARIDE SYNTHASE"/>
    <property type="match status" value="1"/>
</dbReference>
<sequence length="406" mass="45183">MLPNQTLIRIFISTGEVSGDLQGSMLIEALFRQAKNQNIPIEIIALGGEKMAAAGAILLGNTTGIGSVGLLESLPYIIPTYLIQQKTKQYLKNHPPDIVILIDYMGPNIGIGNFIKNHFPKLPIFYYIAPQEWVWSLGSKSTEQIIKLTDKILAIFPEEARYFKSKGAQVTWVGHPLLDRMKTAPSREESRIKLGMKPDEIAIALLPASRWQEIKYLMPILLEAAKQIQVKIPGVKFWIPVSLPEYYKTIETAIKNYQLNAVLVSTKAGNCQTLEVISAADLAITKSGTVNLEIALLNVPQVVVYRVSNLTAWLVRRFLNFSVPFISPTNLVQMQAIVPELVQEEVTPENIVREAIELLTNQPKRQKILNHYQQMKQALGEEGVCDRAALEILSSIAGNTGTVNSE</sequence>